<protein>
    <submittedName>
        <fullName evidence="1">Uncharacterized protein</fullName>
    </submittedName>
</protein>
<evidence type="ECO:0000313" key="1">
    <source>
        <dbReference type="EMBL" id="SVD32349.1"/>
    </source>
</evidence>
<sequence length="33" mass="3972">MFFDWEQDNAEEFNAMHKIFNLSKALRIATEPQ</sequence>
<organism evidence="1">
    <name type="scientific">marine metagenome</name>
    <dbReference type="NCBI Taxonomy" id="408172"/>
    <lineage>
        <taxon>unclassified sequences</taxon>
        <taxon>metagenomes</taxon>
        <taxon>ecological metagenomes</taxon>
    </lineage>
</organism>
<gene>
    <name evidence="1" type="ORF">METZ01_LOCUS385203</name>
</gene>
<proteinExistence type="predicted"/>
<feature type="non-terminal residue" evidence="1">
    <location>
        <position position="33"/>
    </location>
</feature>
<dbReference type="EMBL" id="UINC01143428">
    <property type="protein sequence ID" value="SVD32349.1"/>
    <property type="molecule type" value="Genomic_DNA"/>
</dbReference>
<accession>A0A382UDK8</accession>
<name>A0A382UDK8_9ZZZZ</name>
<reference evidence="1" key="1">
    <citation type="submission" date="2018-05" db="EMBL/GenBank/DDBJ databases">
        <authorList>
            <person name="Lanie J.A."/>
            <person name="Ng W.-L."/>
            <person name="Kazmierczak K.M."/>
            <person name="Andrzejewski T.M."/>
            <person name="Davidsen T.M."/>
            <person name="Wayne K.J."/>
            <person name="Tettelin H."/>
            <person name="Glass J.I."/>
            <person name="Rusch D."/>
            <person name="Podicherti R."/>
            <person name="Tsui H.-C.T."/>
            <person name="Winkler M.E."/>
        </authorList>
    </citation>
    <scope>NUCLEOTIDE SEQUENCE</scope>
</reference>
<dbReference type="AlphaFoldDB" id="A0A382UDK8"/>